<sequence length="354" mass="39370">MKRTTLNRRTLIKATVLGGSALAMPSILTKSGFAAESLTVADVGGAAGDAIRVAFCEPFKKETGVQVVNVAHDPDPVTQFKLMVDTKTYLWDACMMIPDYIFRLQEGKNYIAPLDLKDETGDMVPGMLTENWLGFSVFGILMAYNTEKFGDNGPKSWPDFFNSEKFVGRRGFYRAGWGSLEMALLADGVAPDKLYPIDVDRAFRSLEKIKKNVSVWWTSGAHNTQILQSGEVDMADTWSARVYSAIQGGAKLTPVWQGLYSVDGWAMPINGPKQSLAKEFIRFCMRPDRQAAYSNLVANGPTNKKAFDSIAPERAKILATNPANFAGLVPLDPRWWSQSNRQMVKKRMDEWLLT</sequence>
<evidence type="ECO:0000256" key="3">
    <source>
        <dbReference type="ARBA" id="ARBA00022448"/>
    </source>
</evidence>
<keyword evidence="3" id="KW-0813">Transport</keyword>
<name>A0A161SNG0_9BRAD</name>
<dbReference type="PROSITE" id="PS51318">
    <property type="entry name" value="TAT"/>
    <property type="match status" value="1"/>
</dbReference>
<dbReference type="GO" id="GO:0030976">
    <property type="term" value="F:thiamine pyrophosphate binding"/>
    <property type="evidence" value="ECO:0007669"/>
    <property type="project" value="TreeGrafter"/>
</dbReference>
<dbReference type="GO" id="GO:0030288">
    <property type="term" value="C:outer membrane-bounded periplasmic space"/>
    <property type="evidence" value="ECO:0007669"/>
    <property type="project" value="TreeGrafter"/>
</dbReference>
<keyword evidence="5" id="KW-0574">Periplasm</keyword>
<evidence type="ECO:0000256" key="1">
    <source>
        <dbReference type="ARBA" id="ARBA00004418"/>
    </source>
</evidence>
<evidence type="ECO:0000256" key="6">
    <source>
        <dbReference type="SAM" id="SignalP"/>
    </source>
</evidence>
<dbReference type="InterPro" id="IPR006059">
    <property type="entry name" value="SBP"/>
</dbReference>
<dbReference type="Gene3D" id="3.40.190.10">
    <property type="entry name" value="Periplasmic binding protein-like II"/>
    <property type="match status" value="2"/>
</dbReference>
<evidence type="ECO:0000256" key="4">
    <source>
        <dbReference type="ARBA" id="ARBA00022729"/>
    </source>
</evidence>
<keyword evidence="4 6" id="KW-0732">Signal</keyword>
<protein>
    <submittedName>
        <fullName evidence="7">ABC transporter substrate-binding protein</fullName>
    </submittedName>
</protein>
<dbReference type="PANTHER" id="PTHR30006">
    <property type="entry name" value="THIAMINE-BINDING PERIPLASMIC PROTEIN-RELATED"/>
    <property type="match status" value="1"/>
</dbReference>
<dbReference type="Proteomes" id="UP000076574">
    <property type="component" value="Unassembled WGS sequence"/>
</dbReference>
<dbReference type="EMBL" id="LVYV01000023">
    <property type="protein sequence ID" value="KZD22152.1"/>
    <property type="molecule type" value="Genomic_DNA"/>
</dbReference>
<organism evidence="7 8">
    <name type="scientific">Tardiphaga robiniae</name>
    <dbReference type="NCBI Taxonomy" id="943830"/>
    <lineage>
        <taxon>Bacteria</taxon>
        <taxon>Pseudomonadati</taxon>
        <taxon>Pseudomonadota</taxon>
        <taxon>Alphaproteobacteria</taxon>
        <taxon>Hyphomicrobiales</taxon>
        <taxon>Nitrobacteraceae</taxon>
        <taxon>Tardiphaga</taxon>
    </lineage>
</organism>
<feature type="signal peptide" evidence="6">
    <location>
        <begin position="1"/>
        <end position="34"/>
    </location>
</feature>
<evidence type="ECO:0000256" key="5">
    <source>
        <dbReference type="ARBA" id="ARBA00022764"/>
    </source>
</evidence>
<dbReference type="PANTHER" id="PTHR30006:SF3">
    <property type="entry name" value="THIAMINE-BINDING PERIPLASMIC PROTEIN"/>
    <property type="match status" value="1"/>
</dbReference>
<dbReference type="SUPFAM" id="SSF53850">
    <property type="entry name" value="Periplasmic binding protein-like II"/>
    <property type="match status" value="1"/>
</dbReference>
<evidence type="ECO:0000313" key="7">
    <source>
        <dbReference type="EMBL" id="KZD22152.1"/>
    </source>
</evidence>
<dbReference type="Pfam" id="PF13416">
    <property type="entry name" value="SBP_bac_8"/>
    <property type="match status" value="1"/>
</dbReference>
<keyword evidence="8" id="KW-1185">Reference proteome</keyword>
<proteinExistence type="inferred from homology"/>
<dbReference type="CDD" id="cd13589">
    <property type="entry name" value="PBP2_polyamine_RpCGA009"/>
    <property type="match status" value="1"/>
</dbReference>
<feature type="chain" id="PRO_5007827234" evidence="6">
    <location>
        <begin position="35"/>
        <end position="354"/>
    </location>
</feature>
<accession>A0A161SNG0</accession>
<dbReference type="STRING" id="943830.A4A58_08800"/>
<reference evidence="7 8" key="1">
    <citation type="submission" date="2016-03" db="EMBL/GenBank/DDBJ databases">
        <title>Microsymbionts genomes from the relict species Vavilovia formosa (Stev.) Fed.</title>
        <authorList>
            <person name="Kopat V."/>
            <person name="Chirak E."/>
            <person name="Kimeklis A."/>
            <person name="Andronov E."/>
        </authorList>
    </citation>
    <scope>NUCLEOTIDE SEQUENCE [LARGE SCALE GENOMIC DNA]</scope>
    <source>
        <strain evidence="7 8">Vaf07</strain>
    </source>
</reference>
<dbReference type="OrthoDB" id="9815444at2"/>
<comment type="caution">
    <text evidence="7">The sequence shown here is derived from an EMBL/GenBank/DDBJ whole genome shotgun (WGS) entry which is preliminary data.</text>
</comment>
<evidence type="ECO:0000256" key="2">
    <source>
        <dbReference type="ARBA" id="ARBA00008520"/>
    </source>
</evidence>
<dbReference type="AlphaFoldDB" id="A0A161SNG0"/>
<comment type="subcellular location">
    <subcellularLocation>
        <location evidence="1">Periplasm</location>
    </subcellularLocation>
</comment>
<evidence type="ECO:0000313" key="8">
    <source>
        <dbReference type="Proteomes" id="UP000076574"/>
    </source>
</evidence>
<comment type="similarity">
    <text evidence="2">Belongs to the bacterial solute-binding protein 1 family.</text>
</comment>
<dbReference type="GO" id="GO:0015888">
    <property type="term" value="P:thiamine transport"/>
    <property type="evidence" value="ECO:0007669"/>
    <property type="project" value="TreeGrafter"/>
</dbReference>
<dbReference type="GO" id="GO:0030975">
    <property type="term" value="F:thiamine binding"/>
    <property type="evidence" value="ECO:0007669"/>
    <property type="project" value="TreeGrafter"/>
</dbReference>
<dbReference type="RefSeq" id="WP_068734598.1">
    <property type="nucleotide sequence ID" value="NZ_LVYV01000023.1"/>
</dbReference>
<gene>
    <name evidence="7" type="ORF">A4A58_08800</name>
</gene>
<dbReference type="InterPro" id="IPR006311">
    <property type="entry name" value="TAT_signal"/>
</dbReference>